<dbReference type="AlphaFoldDB" id="A0A109BK80"/>
<sequence>MIDAPATSADDEIHAHDDARDTDAEPSTAATPTRPVKRSFSIKGHRTSISLEAAFWTALQEIAAEQASTLAGLVASIDATRGEAGLSSAVRIWVLEYYRSRGLPRSD</sequence>
<dbReference type="STRING" id="121290.APY04_1219"/>
<dbReference type="Gene3D" id="1.10.3990.20">
    <property type="entry name" value="protein bp1543"/>
    <property type="match status" value="1"/>
</dbReference>
<dbReference type="Pfam" id="PF13467">
    <property type="entry name" value="RHH_4"/>
    <property type="match status" value="1"/>
</dbReference>
<reference evidence="3 4" key="1">
    <citation type="submission" date="2015-10" db="EMBL/GenBank/DDBJ databases">
        <title>Transcriptomic analysis of a linuron degrading triple-species bacterial consortium.</title>
        <authorList>
            <person name="Albers P."/>
        </authorList>
    </citation>
    <scope>NUCLEOTIDE SEQUENCE [LARGE SCALE GENOMIC DNA]</scope>
    <source>
        <strain evidence="3 4">WDL6</strain>
    </source>
</reference>
<evidence type="ECO:0000259" key="2">
    <source>
        <dbReference type="Pfam" id="PF13467"/>
    </source>
</evidence>
<accession>A0A109BK80</accession>
<name>A0A109BK80_HYPSL</name>
<comment type="caution">
    <text evidence="3">The sequence shown here is derived from an EMBL/GenBank/DDBJ whole genome shotgun (WGS) entry which is preliminary data.</text>
</comment>
<dbReference type="RefSeq" id="WP_083509524.1">
    <property type="nucleotide sequence ID" value="NZ_LMTR01000040.1"/>
</dbReference>
<gene>
    <name evidence="3" type="ORF">APY04_1219</name>
</gene>
<feature type="domain" description="Ribbon-helix-helix" evidence="2">
    <location>
        <begin position="35"/>
        <end position="98"/>
    </location>
</feature>
<dbReference type="InterPro" id="IPR038268">
    <property type="entry name" value="RHH_sf"/>
</dbReference>
<feature type="region of interest" description="Disordered" evidence="1">
    <location>
        <begin position="1"/>
        <end position="39"/>
    </location>
</feature>
<feature type="compositionally biased region" description="Basic and acidic residues" evidence="1">
    <location>
        <begin position="11"/>
        <end position="23"/>
    </location>
</feature>
<organism evidence="3 4">
    <name type="scientific">Hyphomicrobium sulfonivorans</name>
    <dbReference type="NCBI Taxonomy" id="121290"/>
    <lineage>
        <taxon>Bacteria</taxon>
        <taxon>Pseudomonadati</taxon>
        <taxon>Pseudomonadota</taxon>
        <taxon>Alphaproteobacteria</taxon>
        <taxon>Hyphomicrobiales</taxon>
        <taxon>Hyphomicrobiaceae</taxon>
        <taxon>Hyphomicrobium</taxon>
    </lineage>
</organism>
<evidence type="ECO:0000313" key="3">
    <source>
        <dbReference type="EMBL" id="KWT70010.1"/>
    </source>
</evidence>
<dbReference type="InterPro" id="IPR027373">
    <property type="entry name" value="RHH_dom"/>
</dbReference>
<dbReference type="Proteomes" id="UP000059074">
    <property type="component" value="Unassembled WGS sequence"/>
</dbReference>
<proteinExistence type="predicted"/>
<dbReference type="PATRIC" id="fig|121290.4.peg.3180"/>
<evidence type="ECO:0000313" key="4">
    <source>
        <dbReference type="Proteomes" id="UP000059074"/>
    </source>
</evidence>
<keyword evidence="4" id="KW-1185">Reference proteome</keyword>
<dbReference type="EMBL" id="LMTR01000040">
    <property type="protein sequence ID" value="KWT70010.1"/>
    <property type="molecule type" value="Genomic_DNA"/>
</dbReference>
<evidence type="ECO:0000256" key="1">
    <source>
        <dbReference type="SAM" id="MobiDB-lite"/>
    </source>
</evidence>
<protein>
    <recommendedName>
        <fullName evidence="2">Ribbon-helix-helix domain-containing protein</fullName>
    </recommendedName>
</protein>